<comment type="caution">
    <text evidence="3">The sequence shown here is derived from an EMBL/GenBank/DDBJ whole genome shotgun (WGS) entry which is preliminary data.</text>
</comment>
<dbReference type="EMBL" id="MSKW01000009">
    <property type="protein sequence ID" value="OLO78439.1"/>
    <property type="molecule type" value="Genomic_DNA"/>
</dbReference>
<feature type="compositionally biased region" description="Low complexity" evidence="1">
    <location>
        <begin position="54"/>
        <end position="73"/>
    </location>
</feature>
<proteinExistence type="predicted"/>
<reference evidence="3 4" key="1">
    <citation type="submission" date="2016-12" db="EMBL/GenBank/DDBJ databases">
        <title>Genomic comparison of strains in the 'Actinomyces naeslundii' group.</title>
        <authorList>
            <person name="Mughal S.R."/>
            <person name="Do T."/>
            <person name="Gilbert S.C."/>
            <person name="Witherden E.A."/>
            <person name="Didelot X."/>
            <person name="Beighton D."/>
        </authorList>
    </citation>
    <scope>NUCLEOTIDE SEQUENCE [LARGE SCALE GENOMIC DNA]</scope>
    <source>
        <strain evidence="3 4">G53E</strain>
    </source>
</reference>
<accession>A0A1Q8XDP6</accession>
<gene>
    <name evidence="3" type="ORF">BKH15_04470</name>
</gene>
<feature type="compositionally biased region" description="Gly residues" evidence="1">
    <location>
        <begin position="74"/>
        <end position="86"/>
    </location>
</feature>
<protein>
    <submittedName>
        <fullName evidence="3">Bacteriocin biosynthesis protein</fullName>
    </submittedName>
</protein>
<evidence type="ECO:0000313" key="4">
    <source>
        <dbReference type="Proteomes" id="UP000186769"/>
    </source>
</evidence>
<dbReference type="AlphaFoldDB" id="A0A1Q8XDP6"/>
<evidence type="ECO:0000259" key="2">
    <source>
        <dbReference type="Pfam" id="PF14028"/>
    </source>
</evidence>
<dbReference type="NCBIfam" id="TIGR03891">
    <property type="entry name" value="thiopep_ocin"/>
    <property type="match status" value="1"/>
</dbReference>
<sequence>MSTHDDVQSSRREQRNQPSRLIRSRRLRWLGGRSRASEQAERTGPASQVGQASQMGQMDQVGQVGQVGQPSQGGQAGQAGMVGLGGATSQDGGSIPGIQPLEMAAADFGNLRAQHSAMRQRGAAMAGQREGVGWLYARIYCAGGDDTDALLPEVAQWLDRARGQWDIRSAHFLRFVDLRGHHIRLRLKAVEGVLDEAYASMRELGAVAQRTEARTVERLVSDPMTGGIGASRPGITFGVYGPEYDKYGGVAGVEEAERHFYVSSRWCLDHQVWQIPRPVPRAALAARFLALAARSAPLPEAELLSAHLRMWGSRLPAHLRDGSALGPIVQQLLEVIEFQFDEIPSWSQAAAAVGELADDAGRAIGVMGAGTGGRRALDLLHIDVNRLGLNPAEECIAGLCARQLLTGGAVPPAQPSAAVG</sequence>
<name>A0A1Q8XDP6_9ACTO</name>
<dbReference type="Pfam" id="PF14028">
    <property type="entry name" value="Lant_dehydr_C"/>
    <property type="match status" value="1"/>
</dbReference>
<dbReference type="RefSeq" id="WP_075414369.1">
    <property type="nucleotide sequence ID" value="NZ_MSKW01000009.1"/>
</dbReference>
<feature type="region of interest" description="Disordered" evidence="1">
    <location>
        <begin position="1"/>
        <end position="98"/>
    </location>
</feature>
<organism evidence="3 4">
    <name type="scientific">Actinomyces oris</name>
    <dbReference type="NCBI Taxonomy" id="544580"/>
    <lineage>
        <taxon>Bacteria</taxon>
        <taxon>Bacillati</taxon>
        <taxon>Actinomycetota</taxon>
        <taxon>Actinomycetes</taxon>
        <taxon>Actinomycetales</taxon>
        <taxon>Actinomycetaceae</taxon>
        <taxon>Actinomyces</taxon>
    </lineage>
</organism>
<feature type="compositionally biased region" description="Basic and acidic residues" evidence="1">
    <location>
        <begin position="1"/>
        <end position="15"/>
    </location>
</feature>
<dbReference type="Proteomes" id="UP000186769">
    <property type="component" value="Unassembled WGS sequence"/>
</dbReference>
<dbReference type="InterPro" id="IPR023809">
    <property type="entry name" value="Thiopep_bacteriocin_synth_dom"/>
</dbReference>
<feature type="domain" description="Thiopeptide-type bacteriocin biosynthesis" evidence="2">
    <location>
        <begin position="134"/>
        <end position="398"/>
    </location>
</feature>
<evidence type="ECO:0000256" key="1">
    <source>
        <dbReference type="SAM" id="MobiDB-lite"/>
    </source>
</evidence>
<evidence type="ECO:0000313" key="3">
    <source>
        <dbReference type="EMBL" id="OLO78439.1"/>
    </source>
</evidence>